<keyword evidence="4" id="KW-0813">Transport</keyword>
<evidence type="ECO:0000256" key="3">
    <source>
        <dbReference type="ARBA" id="ARBA00005848"/>
    </source>
</evidence>
<dbReference type="InterPro" id="IPR045584">
    <property type="entry name" value="Pilin-like"/>
</dbReference>
<dbReference type="InterPro" id="IPR005594">
    <property type="entry name" value="YadA_C"/>
</dbReference>
<evidence type="ECO:0000259" key="16">
    <source>
        <dbReference type="Pfam" id="PF13018"/>
    </source>
</evidence>
<evidence type="ECO:0000256" key="9">
    <source>
        <dbReference type="ARBA" id="ARBA00023136"/>
    </source>
</evidence>
<feature type="domain" description="Trimeric autotransporter adhesin YadA-like stalk" evidence="15">
    <location>
        <begin position="2021"/>
        <end position="2051"/>
    </location>
</feature>
<dbReference type="InterPro" id="IPR008640">
    <property type="entry name" value="Adhesin_Head_dom"/>
</dbReference>
<sequence>MNKIYKIIWSRTKNCYVVASELAKSHTKGATTSSSSKGLKGSALVTAVLATVAVSALSVQSVQAEASTISGQPGIAITNSGLTGDDVAQASHSNSIAIGNSAKATATNGDAIAIGGAAEALEQYTVAIGQGASAKKGQNIAIGNRAETQGIYSMAIGNPYITRVLDTSGKVVQSTVYTTTGTKSYATALGPGATASEYKTIALGANTLAEGTRSISIGGSIEAANSPDKRTITQGTNSIAIGSGTQVINSELSDANKNGAMATNPDGTKSETIVDSSSGIAIGYNTTTTQRYGISIGSTAGVTGVSGIAIGVNSSTAARSAVSIGDQAEADSINAVALGNFAKAKAKVSTVTNPDGSTSTVTTIASSAIAIGDNAHAYDQYTIAVGRSAAATANTAIAVGDKANASGSGSIAIGSTASSAEPLATAIGANSKATKSQATALGSGAQATGFMALALGAVSNASGDRSVVAGQSAGADKKFGTAVGVWSKAQGDSAVALGAMAKASGKRSIAIGGSEPEINKNNEETMEGAISTAATGENSVAMGYGATATYDNSVALGSNATTDAAVGTASATIAGKTVNFAGSTPVGTVSVGKSGVTTRATGDGPEYRTITNVAAGRISADSTDAINGSQLYAVNDALTNLVQSGAGSVTYVDGEGNPVVEIGGKYYPEGTKTDDKGNPVQADGKTLAEEVKTPVSAGTTTPNSGLGLPLGEDAKAIEPAEATTIVGGNGKDGDPGKDGLLGASGADLSKVATVADLQAVAQAGLDFAGDTGDDVHRPLSKKLTVYGEADTENLTAGNIGVVANGKDSLAIKLAKDITLPNGSVTAPNYQTDNNGNIVDADGNPLIQGDDGKWYNPDDLKDLTYDPATDQYVDKNGNPANPTEGTPVELGKTSLGKDGLTVAGKDGEDGKTVVGKGGITITPAKGEDGTTKAPVSLTDKGLDNGGNPISNVGPGTKPTDAATLGQVQELADKVGAADDLGKVDEDGDKVISVGDKDYKVDENGNPVDEKGNTLVKGDDGKYYPPEATKDDNGNMVVPDGNGGTKPAEEAPSSAKGDTSLASDADKSGLGLPTGTNGDGSDNPTTGKTPAIDEETAKTVVGGNGKDGDPGKDGLLGASGADLSKLATVGDLQAVAQAGLDFTGDTVDAEGKNVVVHRPLSKTLAVTGGADVTKLTDNNIGVVADAEKGLAIKLAKDIVLTNGSVAAVPYKTDDKGNVVDAAGNTLTAQPDGTFQDANGKPATPAVDPGKAVTLTDKGLDNGGNKITNVAAGTDPTDAVNFQQYQDLKDAVDGIDGNSGSKLVDGKGNEVVKIGDNYYPAGTKVDNDGNPVQADGKTPVTPIDTTQNPISAVIEAPNSGLGLPLGEDAKAIKPEDATTIVGGNGKDGDPGKDGLLGAKGADLSKLATVGDLQAVAQAGLDFTGDTVDAEGNKVVVHRPLSKTLAVTGGADVTKLTDNNIGVVADAETGLAIKLAKDIDLADGSVTTKGYQDAEGNPLVKGEDGKYYPEGALDDLTYNPETGKYVDDQGNTPADLKDVPLAKENEAVYDGNGTTVTAKDPDGNALGKTTVGADGLTVAGKDGEDGKTVVGKDGITITPAKGEDGTTKAPVSLTDKGLDNGGNPISNVGPGTKPTDAATLGQVQELADKVGAADDLDKVDEDGDKVISVGDKDYKVDENGNPVDEKGNTLVKGDDGKYYPPGATKDDNGNMVVPDGNGGTKPAEEAPSSAKGDTSLASDADKSGLGLPIGTNGDDSDDPNTGKTPAIDEETAKTVVGGNGKDGDPGKDGLLGASGADLSKLATVGDLQALAQAGLDFDGDAGTYVHRPLSKKLTVYGEADTESLTAGNIGVVANGKDSLALKLAKDINLPNGSVTTTNYQTNEAGNVVDADGNPLTQGDDGKWYKADDVKGLTYDPANNQYVDKDGKPANLTEGTPVETGNAVYNGDGIDVTDKDGNNTKVTGEGVSAKDKDGNTTTVKGNGITVAGKDGENGKTVIGKDGITITPESGNTVSLTDKGLDNGGNQVKGVGDATEDTDAVNYKQLKDLAKELAGGSGLGLVDKDGNKVVKGDDGNYYPVDENGNPVVVDEEGNPLVNVGDKYYNPDNLAKDEQGNIIKNDDGKPVSIDDNTMPATPSETVKAEGTTISSNTDSSALGRDLGDDAKAITAENGEDGTPGATELIGGKDDGNGNKTGGLLQAEGSDLSKLATKGDLQAVAQAGLNFQGNDGEAVHAPLSDTVHIVGDYDKTKTSLVAGNIGVTNIDDKLTIQLAKDINLGNDGSIKLGDKVNLDGDTGLTVKGDDGKEANYGSDGSTIKDGKGNENKSTAGGNTITDGDGNKTETKADSVTTSDGKGNSSSLTPEGTTVTDANGNQTKIGPDGITIGDSKGNTYVTINENGLSGKEGAPVDFGNGLNVPGALTVKPESKDADGNTLAPVIDANGNRIQNVGTGILPTDAVNVGQLNGVKHDLNSRMNVIGAHAAAMAALHPMEFANGEKTSIAAGIGTFQSKQAMAIGAFYRPNDDTMFSVGGSFGSSENMFNVGVSLRLGADGDENKYEQKYRKAPLSTIAVLDDKVDALEQENTALKDSVAASNAENASLKQEVAGQKAELQAQRQELEAQREQIKLLMERLGM</sequence>
<gene>
    <name evidence="17" type="ORF">NCTC12020_00457</name>
</gene>
<evidence type="ECO:0000256" key="4">
    <source>
        <dbReference type="ARBA" id="ARBA00022448"/>
    </source>
</evidence>
<dbReference type="InterPro" id="IPR024973">
    <property type="entry name" value="ESPR"/>
</dbReference>
<feature type="domain" description="Trimeric autotransporter adhesin YadA-like head" evidence="14">
    <location>
        <begin position="447"/>
        <end position="472"/>
    </location>
</feature>
<evidence type="ECO:0000256" key="5">
    <source>
        <dbReference type="ARBA" id="ARBA00022452"/>
    </source>
</evidence>
<feature type="domain" description="Trimeric autotransporter adhesin YadA-like head" evidence="14">
    <location>
        <begin position="534"/>
        <end position="560"/>
    </location>
</feature>
<dbReference type="GO" id="GO:0009279">
    <property type="term" value="C:cell outer membrane"/>
    <property type="evidence" value="ECO:0007669"/>
    <property type="project" value="UniProtKB-SubCell"/>
</dbReference>
<evidence type="ECO:0000256" key="2">
    <source>
        <dbReference type="ARBA" id="ARBA00004442"/>
    </source>
</evidence>
<evidence type="ECO:0000259" key="13">
    <source>
        <dbReference type="Pfam" id="PF03895"/>
    </source>
</evidence>
<dbReference type="Gene3D" id="6.10.250.2120">
    <property type="match status" value="1"/>
</dbReference>
<feature type="region of interest" description="Disordered" evidence="12">
    <location>
        <begin position="873"/>
        <end position="894"/>
    </location>
</feature>
<feature type="domain" description="Trimeric autotransporter adhesin YadA-like head" evidence="14">
    <location>
        <begin position="184"/>
        <end position="207"/>
    </location>
</feature>
<feature type="region of interest" description="Disordered" evidence="12">
    <location>
        <begin position="1666"/>
        <end position="1786"/>
    </location>
</feature>
<dbReference type="Gene3D" id="2.150.10.10">
    <property type="entry name" value="Serralysin-like metalloprotease, C-terminal"/>
    <property type="match status" value="4"/>
</dbReference>
<dbReference type="GO" id="GO:0009986">
    <property type="term" value="C:cell surface"/>
    <property type="evidence" value="ECO:0007669"/>
    <property type="project" value="UniProtKB-SubCell"/>
</dbReference>
<evidence type="ECO:0000256" key="12">
    <source>
        <dbReference type="SAM" id="MobiDB-lite"/>
    </source>
</evidence>
<evidence type="ECO:0000256" key="1">
    <source>
        <dbReference type="ARBA" id="ARBA00004241"/>
    </source>
</evidence>
<feature type="domain" description="Trimeric autotransporter adhesin YadA-like stalk" evidence="15">
    <location>
        <begin position="948"/>
        <end position="978"/>
    </location>
</feature>
<dbReference type="Gene3D" id="1.20.5.170">
    <property type="match status" value="1"/>
</dbReference>
<keyword evidence="11" id="KW-0175">Coiled coil</keyword>
<dbReference type="Gene3D" id="2.20.70.140">
    <property type="match status" value="2"/>
</dbReference>
<keyword evidence="7" id="KW-0732">Signal</keyword>
<keyword evidence="6" id="KW-0812">Transmembrane</keyword>
<dbReference type="Pfam" id="PF13018">
    <property type="entry name" value="ESPR"/>
    <property type="match status" value="1"/>
</dbReference>
<feature type="domain" description="Trimeric autotransporter adhesin YadA-like head" evidence="14">
    <location>
        <begin position="140"/>
        <end position="158"/>
    </location>
</feature>
<feature type="compositionally biased region" description="Polar residues" evidence="12">
    <location>
        <begin position="1072"/>
        <end position="1086"/>
    </location>
</feature>
<dbReference type="Pfam" id="PF05662">
    <property type="entry name" value="YadA_stalk"/>
    <property type="match status" value="6"/>
</dbReference>
<evidence type="ECO:0000256" key="7">
    <source>
        <dbReference type="ARBA" id="ARBA00022729"/>
    </source>
</evidence>
<feature type="domain" description="Trimeric autotransporter adhesin YadA-like head" evidence="14">
    <location>
        <begin position="391"/>
        <end position="415"/>
    </location>
</feature>
<feature type="region of interest" description="Disordered" evidence="12">
    <location>
        <begin position="2106"/>
        <end position="2192"/>
    </location>
</feature>
<dbReference type="Pfam" id="PF05658">
    <property type="entry name" value="YadA_head"/>
    <property type="match status" value="10"/>
</dbReference>
<evidence type="ECO:0000256" key="8">
    <source>
        <dbReference type="ARBA" id="ARBA00022927"/>
    </source>
</evidence>
<dbReference type="EMBL" id="UHIO01000001">
    <property type="protein sequence ID" value="SUP41007.1"/>
    <property type="molecule type" value="Genomic_DNA"/>
</dbReference>
<evidence type="ECO:0000313" key="18">
    <source>
        <dbReference type="Proteomes" id="UP000255367"/>
    </source>
</evidence>
<feature type="compositionally biased region" description="Polar residues" evidence="12">
    <location>
        <begin position="2341"/>
        <end position="2371"/>
    </location>
</feature>
<proteinExistence type="inferred from homology"/>
<dbReference type="Gene3D" id="3.30.1300.30">
    <property type="entry name" value="GSPII I/J protein-like"/>
    <property type="match status" value="1"/>
</dbReference>
<dbReference type="Gene3D" id="6.10.250.2040">
    <property type="match status" value="1"/>
</dbReference>
<reference evidence="17 18" key="1">
    <citation type="submission" date="2018-06" db="EMBL/GenBank/DDBJ databases">
        <authorList>
            <consortium name="Pathogen Informatics"/>
            <person name="Doyle S."/>
        </authorList>
    </citation>
    <scope>NUCLEOTIDE SEQUENCE [LARGE SCALE GENOMIC DNA]</scope>
    <source>
        <strain evidence="17 18">NCTC12020</strain>
    </source>
</reference>
<evidence type="ECO:0000313" key="17">
    <source>
        <dbReference type="EMBL" id="SUP41007.1"/>
    </source>
</evidence>
<keyword evidence="5" id="KW-1134">Transmembrane beta strand</keyword>
<dbReference type="RefSeq" id="WP_147285255.1">
    <property type="nucleotide sequence ID" value="NZ_UHIO01000001.1"/>
</dbReference>
<feature type="compositionally biased region" description="Polar residues" evidence="12">
    <location>
        <begin position="2140"/>
        <end position="2149"/>
    </location>
</feature>
<dbReference type="InterPro" id="IPR011049">
    <property type="entry name" value="Serralysin-like_metalloprot_C"/>
</dbReference>
<dbReference type="Gene3D" id="2.60.40.4050">
    <property type="match status" value="1"/>
</dbReference>
<protein>
    <submittedName>
        <fullName evidence="17">Hep_Hag</fullName>
    </submittedName>
</protein>
<accession>A0A380NHP9</accession>
<comment type="similarity">
    <text evidence="3">Belongs to the autotransporter-2 (AT-2) (TC 1.B.40) family.</text>
</comment>
<dbReference type="Proteomes" id="UP000255367">
    <property type="component" value="Unassembled WGS sequence"/>
</dbReference>
<feature type="domain" description="Trimeric autotransporter adhesin YadA-like stalk" evidence="15">
    <location>
        <begin position="1621"/>
        <end position="1651"/>
    </location>
</feature>
<keyword evidence="8" id="KW-0653">Protein transport</keyword>
<keyword evidence="10" id="KW-0998">Cell outer membrane</keyword>
<dbReference type="SUPFAM" id="SSF101967">
    <property type="entry name" value="Adhesin YadA, collagen-binding domain"/>
    <property type="match status" value="5"/>
</dbReference>
<dbReference type="OrthoDB" id="1632057at2"/>
<feature type="domain" description="Trimeric autotransporter adhesin YadA-like head" evidence="14">
    <location>
        <begin position="320"/>
        <end position="342"/>
    </location>
</feature>
<feature type="domain" description="Trimeric autotransporter adhesin YadA-like head" evidence="14">
    <location>
        <begin position="106"/>
        <end position="132"/>
    </location>
</feature>
<dbReference type="InterPro" id="IPR008635">
    <property type="entry name" value="Coiled_stalk_dom"/>
</dbReference>
<dbReference type="Pfam" id="PF03895">
    <property type="entry name" value="YadA_anchor"/>
    <property type="match status" value="1"/>
</dbReference>
<feature type="domain" description="Trimeric autotransporter adhesin YadA-like stalk" evidence="15">
    <location>
        <begin position="2439"/>
        <end position="2467"/>
    </location>
</feature>
<dbReference type="SUPFAM" id="SSF54523">
    <property type="entry name" value="Pili subunits"/>
    <property type="match status" value="1"/>
</dbReference>
<feature type="domain" description="Trimeric autotransporter adhesin YadA-like head" evidence="14">
    <location>
        <begin position="367"/>
        <end position="389"/>
    </location>
</feature>
<feature type="compositionally biased region" description="Polar residues" evidence="12">
    <location>
        <begin position="2123"/>
        <end position="2133"/>
    </location>
</feature>
<feature type="compositionally biased region" description="Basic and acidic residues" evidence="12">
    <location>
        <begin position="993"/>
        <end position="1031"/>
    </location>
</feature>
<feature type="compositionally biased region" description="Basic and acidic residues" evidence="12">
    <location>
        <begin position="2106"/>
        <end position="2118"/>
    </location>
</feature>
<feature type="domain" description="ESPR" evidence="16">
    <location>
        <begin position="1"/>
        <end position="47"/>
    </location>
</feature>
<evidence type="ECO:0000259" key="14">
    <source>
        <dbReference type="Pfam" id="PF05658"/>
    </source>
</evidence>
<feature type="compositionally biased region" description="Polar residues" evidence="12">
    <location>
        <begin position="2319"/>
        <end position="2329"/>
    </location>
</feature>
<feature type="coiled-coil region" evidence="11">
    <location>
        <begin position="2564"/>
        <end position="2626"/>
    </location>
</feature>
<feature type="domain" description="Trimeric autotransporter adhesin YadA-like head" evidence="14">
    <location>
        <begin position="424"/>
        <end position="445"/>
    </location>
</feature>
<evidence type="ECO:0000259" key="15">
    <source>
        <dbReference type="Pfam" id="PF05662"/>
    </source>
</evidence>
<feature type="region of interest" description="Disordered" evidence="12">
    <location>
        <begin position="937"/>
        <end position="959"/>
    </location>
</feature>
<feature type="domain" description="Trimeric autotransporter adhesin YadA-like C-terminal membrane anchor" evidence="13">
    <location>
        <begin position="2489"/>
        <end position="2541"/>
    </location>
</feature>
<organism evidence="17 18">
    <name type="scientific">Veillonella criceti</name>
    <dbReference type="NCBI Taxonomy" id="103891"/>
    <lineage>
        <taxon>Bacteria</taxon>
        <taxon>Bacillati</taxon>
        <taxon>Bacillota</taxon>
        <taxon>Negativicutes</taxon>
        <taxon>Veillonellales</taxon>
        <taxon>Veillonellaceae</taxon>
        <taxon>Veillonella</taxon>
    </lineage>
</organism>
<feature type="domain" description="Trimeric autotransporter adhesin YadA-like stalk" evidence="15">
    <location>
        <begin position="610"/>
        <end position="651"/>
    </location>
</feature>
<evidence type="ECO:0000256" key="10">
    <source>
        <dbReference type="ARBA" id="ARBA00023237"/>
    </source>
</evidence>
<dbReference type="GO" id="GO:0015031">
    <property type="term" value="P:protein transport"/>
    <property type="evidence" value="ECO:0007669"/>
    <property type="project" value="UniProtKB-KW"/>
</dbReference>
<feature type="region of interest" description="Disordered" evidence="12">
    <location>
        <begin position="993"/>
        <end position="1113"/>
    </location>
</feature>
<evidence type="ECO:0000256" key="6">
    <source>
        <dbReference type="ARBA" id="ARBA00022692"/>
    </source>
</evidence>
<comment type="subcellular location">
    <subcellularLocation>
        <location evidence="2">Cell outer membrane</location>
    </subcellularLocation>
    <subcellularLocation>
        <location evidence="1">Cell surface</location>
    </subcellularLocation>
</comment>
<evidence type="ECO:0000256" key="11">
    <source>
        <dbReference type="SAM" id="Coils"/>
    </source>
</evidence>
<feature type="region of interest" description="Disordered" evidence="12">
    <location>
        <begin position="2293"/>
        <end position="2378"/>
    </location>
</feature>
<keyword evidence="9" id="KW-0472">Membrane</keyword>
<feature type="domain" description="Trimeric autotransporter adhesin YadA-like head" evidence="14">
    <location>
        <begin position="489"/>
        <end position="513"/>
    </location>
</feature>
<feature type="domain" description="Trimeric autotransporter adhesin YadA-like stalk" evidence="15">
    <location>
        <begin position="1263"/>
        <end position="1298"/>
    </location>
</feature>
<dbReference type="CDD" id="cd12820">
    <property type="entry name" value="LbR_YadA-like"/>
    <property type="match status" value="3"/>
</dbReference>
<feature type="compositionally biased region" description="Basic and acidic residues" evidence="12">
    <location>
        <begin position="1666"/>
        <end position="1693"/>
    </location>
</feature>
<name>A0A380NHP9_9FIRM</name>
<keyword evidence="18" id="KW-1185">Reference proteome</keyword>
<feature type="region of interest" description="Disordered" evidence="12">
    <location>
        <begin position="1610"/>
        <end position="1631"/>
    </location>
</feature>